<keyword evidence="1" id="KW-0812">Transmembrane</keyword>
<keyword evidence="1" id="KW-1133">Transmembrane helix</keyword>
<reference evidence="2" key="1">
    <citation type="submission" date="2020-08" db="EMBL/GenBank/DDBJ databases">
        <title>Plant Genome Project.</title>
        <authorList>
            <person name="Zhang R.-G."/>
        </authorList>
    </citation>
    <scope>NUCLEOTIDE SEQUENCE</scope>
    <source>
        <strain evidence="2">WSP0</strain>
        <tissue evidence="2">Leaf</tissue>
    </source>
</reference>
<dbReference type="PANTHER" id="PTHR35734">
    <property type="entry name" value="OS01G0805200 PROTEIN"/>
    <property type="match status" value="1"/>
</dbReference>
<dbReference type="EMBL" id="JACTNZ010000012">
    <property type="protein sequence ID" value="KAG5522510.1"/>
    <property type="molecule type" value="Genomic_DNA"/>
</dbReference>
<feature type="transmembrane region" description="Helical" evidence="1">
    <location>
        <begin position="222"/>
        <end position="242"/>
    </location>
</feature>
<keyword evidence="1" id="KW-0472">Membrane</keyword>
<evidence type="ECO:0000313" key="3">
    <source>
        <dbReference type="Proteomes" id="UP000823749"/>
    </source>
</evidence>
<evidence type="ECO:0008006" key="4">
    <source>
        <dbReference type="Google" id="ProtNLM"/>
    </source>
</evidence>
<proteinExistence type="predicted"/>
<name>A0AAV6I7B7_9ERIC</name>
<evidence type="ECO:0000256" key="1">
    <source>
        <dbReference type="SAM" id="Phobius"/>
    </source>
</evidence>
<dbReference type="InterPro" id="IPR021562">
    <property type="entry name" value="DUF3007"/>
</dbReference>
<gene>
    <name evidence="2" type="ORF">RHGRI_034617</name>
</gene>
<dbReference type="PANTHER" id="PTHR35734:SF1">
    <property type="entry name" value="OS01G0805200 PROTEIN"/>
    <property type="match status" value="1"/>
</dbReference>
<dbReference type="AlphaFoldDB" id="A0AAV6I7B7"/>
<organism evidence="2 3">
    <name type="scientific">Rhododendron griersonianum</name>
    <dbReference type="NCBI Taxonomy" id="479676"/>
    <lineage>
        <taxon>Eukaryota</taxon>
        <taxon>Viridiplantae</taxon>
        <taxon>Streptophyta</taxon>
        <taxon>Embryophyta</taxon>
        <taxon>Tracheophyta</taxon>
        <taxon>Spermatophyta</taxon>
        <taxon>Magnoliopsida</taxon>
        <taxon>eudicotyledons</taxon>
        <taxon>Gunneridae</taxon>
        <taxon>Pentapetalae</taxon>
        <taxon>asterids</taxon>
        <taxon>Ericales</taxon>
        <taxon>Ericaceae</taxon>
        <taxon>Ericoideae</taxon>
        <taxon>Rhodoreae</taxon>
        <taxon>Rhododendron</taxon>
    </lineage>
</organism>
<dbReference type="Pfam" id="PF11460">
    <property type="entry name" value="DUF3007"/>
    <property type="match status" value="1"/>
</dbReference>
<feature type="transmembrane region" description="Helical" evidence="1">
    <location>
        <begin position="192"/>
        <end position="210"/>
    </location>
</feature>
<keyword evidence="3" id="KW-1185">Reference proteome</keyword>
<dbReference type="Proteomes" id="UP000823749">
    <property type="component" value="Chromosome 12"/>
</dbReference>
<comment type="caution">
    <text evidence="2">The sequence shown here is derived from an EMBL/GenBank/DDBJ whole genome shotgun (WGS) entry which is preliminary data.</text>
</comment>
<accession>A0AAV6I7B7</accession>
<evidence type="ECO:0000313" key="2">
    <source>
        <dbReference type="EMBL" id="KAG5522510.1"/>
    </source>
</evidence>
<sequence>MNKLGWVDWGSFNVAGVVDCRRNLSRLELEAGERDAEKWIEGREGSWNGFFATHKYQYHSFMQKRGDFRSGCFGSSVVTTKGQNHRGFRERRRVERVLSKRLYSEEITVFPKKGSYSMIPKKVTFPIPRCSNPSNSSGSEVESSDGAKASMFSFSDTYQTIASDELMLCCSCYTIAASLQLETPFGYSRKDVLLIGLGVTLAGIGLKSGLEFLGVDPLQAGNVVQLVLVLGLTVGWISTYIFRVSNKEMTYAQQLRDYENKVMEKRLEGLSEAELEALLERVEEEKRSLASSGEQVN</sequence>
<protein>
    <recommendedName>
        <fullName evidence="4">Transmembrane protein</fullName>
    </recommendedName>
</protein>